<feature type="transmembrane region" description="Helical" evidence="9">
    <location>
        <begin position="375"/>
        <end position="393"/>
    </location>
</feature>
<dbReference type="PRINTS" id="PR00173">
    <property type="entry name" value="EDTRNSPORT"/>
</dbReference>
<feature type="transmembrane region" description="Helical" evidence="9">
    <location>
        <begin position="23"/>
        <end position="42"/>
    </location>
</feature>
<dbReference type="GO" id="GO:0015141">
    <property type="term" value="F:succinate transmembrane transporter activity"/>
    <property type="evidence" value="ECO:0007669"/>
    <property type="project" value="TreeGrafter"/>
</dbReference>
<evidence type="ECO:0000313" key="10">
    <source>
        <dbReference type="EMBL" id="MRW86518.1"/>
    </source>
</evidence>
<reference evidence="10 11" key="1">
    <citation type="submission" date="2019-11" db="EMBL/GenBank/DDBJ databases">
        <title>Novel species isolated from a subtropical stream in China.</title>
        <authorList>
            <person name="Lu H."/>
        </authorList>
    </citation>
    <scope>NUCLEOTIDE SEQUENCE [LARGE SCALE GENOMIC DNA]</scope>
    <source>
        <strain evidence="10 11">FT26W</strain>
    </source>
</reference>
<dbReference type="SUPFAM" id="SSF118215">
    <property type="entry name" value="Proton glutamate symport protein"/>
    <property type="match status" value="1"/>
</dbReference>
<dbReference type="EMBL" id="WKJL01000017">
    <property type="protein sequence ID" value="MRW86518.1"/>
    <property type="molecule type" value="Genomic_DNA"/>
</dbReference>
<dbReference type="InterPro" id="IPR036458">
    <property type="entry name" value="Na:dicarbo_symporter_sf"/>
</dbReference>
<comment type="function">
    <text evidence="8">Responsible for the transport of dicarboxylates such as succinate, fumarate, and malate from the periplasm across the membrane.</text>
</comment>
<keyword evidence="3" id="KW-1003">Cell membrane</keyword>
<keyword evidence="6 9" id="KW-1133">Transmembrane helix</keyword>
<feature type="transmembrane region" description="Helical" evidence="9">
    <location>
        <begin position="87"/>
        <end position="113"/>
    </location>
</feature>
<protein>
    <submittedName>
        <fullName evidence="10">C4-dicarboxylate transporter DctA</fullName>
    </submittedName>
</protein>
<sequence length="431" mass="45991">MLTSIPQNVATAKPAARQWYKQLWIQVLIAMALGILIGHYFPDMGVKLQPLGDGFIKLIRMLIAPIIFCTVVLGIAKMDDMSRVGRVALKGLFYFEVMTTIALVVGLVVVNLWQPGVGMNVNASNLDTASIKNYVAQGHDAGIIPFVMNIIPSTMVGSLSEGHILQVLLVSVLLGCALVRAGAIGKPVIEVLEGFSKVFFGMVGIVMWAAPLGAFGAIAFTVGKYGATALLSLGNLLLCFYVTCLIFIFFILGPIARLCGFSLFKLMRYLREEILVCLATTSSESVMPRMLSKMEQLGCKPSVVGLIIPTGYSFNLDGTCLYLASVTVFLAQATNTPLDLTQQIVLLSVLLLTSKGAAGVAGAAFVVLAATLSTVGSIPVASVALILGVHRLLSEGLTPTNLIGNAVATIVISKWENALDTEQMHRVLNRE</sequence>
<feature type="transmembrane region" description="Helical" evidence="9">
    <location>
        <begin position="163"/>
        <end position="183"/>
    </location>
</feature>
<proteinExistence type="predicted"/>
<dbReference type="InterPro" id="IPR001991">
    <property type="entry name" value="Na-dicarboxylate_symporter"/>
</dbReference>
<keyword evidence="7 9" id="KW-0472">Membrane</keyword>
<evidence type="ECO:0000256" key="2">
    <source>
        <dbReference type="ARBA" id="ARBA00022448"/>
    </source>
</evidence>
<feature type="transmembrane region" description="Helical" evidence="9">
    <location>
        <begin position="344"/>
        <end position="369"/>
    </location>
</feature>
<evidence type="ECO:0000256" key="4">
    <source>
        <dbReference type="ARBA" id="ARBA00022692"/>
    </source>
</evidence>
<dbReference type="PANTHER" id="PTHR42865:SF1">
    <property type="entry name" value="AEROBIC C4-DICARBOXYLATE TRANSPORT PROTEIN"/>
    <property type="match status" value="1"/>
</dbReference>
<evidence type="ECO:0000256" key="8">
    <source>
        <dbReference type="ARBA" id="ARBA00053346"/>
    </source>
</evidence>
<dbReference type="FunFam" id="1.10.3860.10:FF:000001">
    <property type="entry name" value="C4-dicarboxylate transport protein"/>
    <property type="match status" value="1"/>
</dbReference>
<dbReference type="NCBIfam" id="NF002461">
    <property type="entry name" value="PRK01663.1"/>
    <property type="match status" value="1"/>
</dbReference>
<accession>A0A844D350</accession>
<dbReference type="RefSeq" id="WP_154359776.1">
    <property type="nucleotide sequence ID" value="NZ_WKJL01000017.1"/>
</dbReference>
<dbReference type="Proteomes" id="UP000439986">
    <property type="component" value="Unassembled WGS sequence"/>
</dbReference>
<name>A0A844D350_9BURK</name>
<evidence type="ECO:0000256" key="1">
    <source>
        <dbReference type="ARBA" id="ARBA00004651"/>
    </source>
</evidence>
<keyword evidence="11" id="KW-1185">Reference proteome</keyword>
<evidence type="ECO:0000256" key="3">
    <source>
        <dbReference type="ARBA" id="ARBA00022475"/>
    </source>
</evidence>
<dbReference type="GO" id="GO:0015366">
    <property type="term" value="F:malate:proton symporter activity"/>
    <property type="evidence" value="ECO:0007669"/>
    <property type="project" value="TreeGrafter"/>
</dbReference>
<evidence type="ECO:0000256" key="6">
    <source>
        <dbReference type="ARBA" id="ARBA00022989"/>
    </source>
</evidence>
<organism evidence="10 11">
    <name type="scientific">Duganella aquatilis</name>
    <dbReference type="NCBI Taxonomy" id="2666082"/>
    <lineage>
        <taxon>Bacteria</taxon>
        <taxon>Pseudomonadati</taxon>
        <taxon>Pseudomonadota</taxon>
        <taxon>Betaproteobacteria</taxon>
        <taxon>Burkholderiales</taxon>
        <taxon>Oxalobacteraceae</taxon>
        <taxon>Telluria group</taxon>
        <taxon>Duganella</taxon>
    </lineage>
</organism>
<dbReference type="GO" id="GO:0015138">
    <property type="term" value="F:fumarate transmembrane transporter activity"/>
    <property type="evidence" value="ECO:0007669"/>
    <property type="project" value="TreeGrafter"/>
</dbReference>
<keyword evidence="4 9" id="KW-0812">Transmembrane</keyword>
<keyword evidence="2" id="KW-0813">Transport</keyword>
<dbReference type="InterPro" id="IPR018107">
    <property type="entry name" value="Na-dicarboxylate_symporter_CS"/>
</dbReference>
<dbReference type="PANTHER" id="PTHR42865">
    <property type="entry name" value="PROTON/GLUTAMATE-ASPARTATE SYMPORTER"/>
    <property type="match status" value="1"/>
</dbReference>
<evidence type="ECO:0000256" key="5">
    <source>
        <dbReference type="ARBA" id="ARBA00022847"/>
    </source>
</evidence>
<keyword evidence="5" id="KW-0769">Symport</keyword>
<feature type="transmembrane region" description="Helical" evidence="9">
    <location>
        <begin position="54"/>
        <end position="75"/>
    </location>
</feature>
<comment type="caution">
    <text evidence="10">The sequence shown here is derived from an EMBL/GenBank/DDBJ whole genome shotgun (WGS) entry which is preliminary data.</text>
</comment>
<dbReference type="GO" id="GO:0070778">
    <property type="term" value="P:L-aspartate transmembrane transport"/>
    <property type="evidence" value="ECO:0007669"/>
    <property type="project" value="TreeGrafter"/>
</dbReference>
<dbReference type="AlphaFoldDB" id="A0A844D350"/>
<dbReference type="GO" id="GO:0005886">
    <property type="term" value="C:plasma membrane"/>
    <property type="evidence" value="ECO:0007669"/>
    <property type="project" value="UniProtKB-SubCell"/>
</dbReference>
<dbReference type="PROSITE" id="PS00713">
    <property type="entry name" value="NA_DICARBOXYL_SYMP_1"/>
    <property type="match status" value="1"/>
</dbReference>
<gene>
    <name evidence="10" type="primary">dctA</name>
    <name evidence="10" type="ORF">GJ698_20825</name>
</gene>
<dbReference type="Pfam" id="PF00375">
    <property type="entry name" value="SDF"/>
    <property type="match status" value="1"/>
</dbReference>
<feature type="transmembrane region" description="Helical" evidence="9">
    <location>
        <begin position="240"/>
        <end position="264"/>
    </location>
</feature>
<evidence type="ECO:0000256" key="9">
    <source>
        <dbReference type="SAM" id="Phobius"/>
    </source>
</evidence>
<comment type="subcellular location">
    <subcellularLocation>
        <location evidence="1">Cell membrane</location>
        <topology evidence="1">Multi-pass membrane protein</topology>
    </subcellularLocation>
</comment>
<evidence type="ECO:0000313" key="11">
    <source>
        <dbReference type="Proteomes" id="UP000439986"/>
    </source>
</evidence>
<evidence type="ECO:0000256" key="7">
    <source>
        <dbReference type="ARBA" id="ARBA00023136"/>
    </source>
</evidence>
<dbReference type="Gene3D" id="1.10.3860.10">
    <property type="entry name" value="Sodium:dicarboxylate symporter"/>
    <property type="match status" value="1"/>
</dbReference>
<feature type="transmembrane region" description="Helical" evidence="9">
    <location>
        <begin position="195"/>
        <end position="220"/>
    </location>
</feature>